<protein>
    <submittedName>
        <fullName evidence="6">Xaa-Pro aminopeptidase 1 (Trinotate prediction)</fullName>
    </submittedName>
</protein>
<accession>A0A6B2G0W4</accession>
<keyword evidence="1 3" id="KW-0479">Metal-binding</keyword>
<dbReference type="Pfam" id="PF00557">
    <property type="entry name" value="Peptidase_M24"/>
    <property type="match status" value="1"/>
</dbReference>
<dbReference type="PANTHER" id="PTHR43763">
    <property type="entry name" value="XAA-PRO AMINOPEPTIDASE 1"/>
    <property type="match status" value="1"/>
</dbReference>
<feature type="domain" description="Peptidase M24 C-terminal" evidence="5">
    <location>
        <begin position="118"/>
        <end position="178"/>
    </location>
</feature>
<reference evidence="6" key="1">
    <citation type="submission" date="2018-11" db="EMBL/GenBank/DDBJ databases">
        <title>Myxobolus squamalis genome and transcriptome.</title>
        <authorList>
            <person name="Yahalomi D."/>
            <person name="Atkinson S.D."/>
            <person name="Neuhof M."/>
            <person name="Chang E.S."/>
            <person name="Philippe H."/>
            <person name="Cartwright P."/>
            <person name="Bartholomew J.L."/>
            <person name="Huchon D."/>
        </authorList>
    </citation>
    <scope>NUCLEOTIDE SEQUENCE</scope>
    <source>
        <strain evidence="6">71B08</strain>
        <tissue evidence="6">Whole</tissue>
    </source>
</reference>
<evidence type="ECO:0000259" key="5">
    <source>
        <dbReference type="Pfam" id="PF16188"/>
    </source>
</evidence>
<dbReference type="InterPro" id="IPR050422">
    <property type="entry name" value="X-Pro_aminopeptidase_P"/>
</dbReference>
<comment type="similarity">
    <text evidence="3">Belongs to the peptidase M24B family.</text>
</comment>
<dbReference type="InterPro" id="IPR032416">
    <property type="entry name" value="Peptidase_M24_C"/>
</dbReference>
<dbReference type="GO" id="GO:0046872">
    <property type="term" value="F:metal ion binding"/>
    <property type="evidence" value="ECO:0007669"/>
    <property type="project" value="UniProtKB-KW"/>
</dbReference>
<dbReference type="InterPro" id="IPR001131">
    <property type="entry name" value="Peptidase_M24B_aminopep-P_CS"/>
</dbReference>
<dbReference type="PROSITE" id="PS00491">
    <property type="entry name" value="PROLINE_PEPTIDASE"/>
    <property type="match status" value="1"/>
</dbReference>
<dbReference type="AlphaFoldDB" id="A0A6B2G0W4"/>
<evidence type="ECO:0000256" key="1">
    <source>
        <dbReference type="ARBA" id="ARBA00022723"/>
    </source>
</evidence>
<keyword evidence="6" id="KW-0645">Protease</keyword>
<dbReference type="Pfam" id="PF16188">
    <property type="entry name" value="Peptidase_M24_C"/>
    <property type="match status" value="1"/>
</dbReference>
<dbReference type="InterPro" id="IPR000994">
    <property type="entry name" value="Pept_M24"/>
</dbReference>
<evidence type="ECO:0000259" key="4">
    <source>
        <dbReference type="Pfam" id="PF00557"/>
    </source>
</evidence>
<dbReference type="EMBL" id="GHBR01000378">
    <property type="protein sequence ID" value="NDJ95945.1"/>
    <property type="molecule type" value="Transcribed_RNA"/>
</dbReference>
<evidence type="ECO:0000256" key="3">
    <source>
        <dbReference type="RuleBase" id="RU000590"/>
    </source>
</evidence>
<keyword evidence="2" id="KW-0378">Hydrolase</keyword>
<sequence length="184" mass="21104">MILQECYTLVLKGHISLARAIFPKGSKGSQMDSFAREHLWNYGLNFLHGTGHGIGMFLNVHEGPQRISPSSSDSAFEIGNVLSNEPGYYENGKFGIRIENMMTVVPISTKYNFNETTFFGFETLSFIPMDLNLIDASMLDCREIHWLNNYHMKCLEYILPELEKFNFTDGIEFLRKNTCQLKIN</sequence>
<dbReference type="SUPFAM" id="SSF55920">
    <property type="entry name" value="Creatinase/aminopeptidase"/>
    <property type="match status" value="1"/>
</dbReference>
<keyword evidence="6" id="KW-0031">Aminopeptidase</keyword>
<dbReference type="PANTHER" id="PTHR43763:SF6">
    <property type="entry name" value="XAA-PRO AMINOPEPTIDASE 1"/>
    <property type="match status" value="1"/>
</dbReference>
<dbReference type="InterPro" id="IPR036005">
    <property type="entry name" value="Creatinase/aminopeptidase-like"/>
</dbReference>
<proteinExistence type="inferred from homology"/>
<dbReference type="GO" id="GO:0004177">
    <property type="term" value="F:aminopeptidase activity"/>
    <property type="evidence" value="ECO:0007669"/>
    <property type="project" value="UniProtKB-KW"/>
</dbReference>
<dbReference type="Gene3D" id="3.90.230.10">
    <property type="entry name" value="Creatinase/methionine aminopeptidase superfamily"/>
    <property type="match status" value="1"/>
</dbReference>
<evidence type="ECO:0000256" key="2">
    <source>
        <dbReference type="ARBA" id="ARBA00022801"/>
    </source>
</evidence>
<evidence type="ECO:0000313" key="6">
    <source>
        <dbReference type="EMBL" id="NDJ95945.1"/>
    </source>
</evidence>
<organism evidence="6">
    <name type="scientific">Myxobolus squamalis</name>
    <name type="common">Myxosporean</name>
    <dbReference type="NCBI Taxonomy" id="59785"/>
    <lineage>
        <taxon>Eukaryota</taxon>
        <taxon>Metazoa</taxon>
        <taxon>Cnidaria</taxon>
        <taxon>Myxozoa</taxon>
        <taxon>Myxosporea</taxon>
        <taxon>Bivalvulida</taxon>
        <taxon>Platysporina</taxon>
        <taxon>Myxobolidae</taxon>
        <taxon>Myxobolus</taxon>
    </lineage>
</organism>
<feature type="domain" description="Peptidase M24" evidence="4">
    <location>
        <begin position="4"/>
        <end position="104"/>
    </location>
</feature>
<name>A0A6B2G0W4_MYXSQ</name>